<feature type="chain" id="PRO_5045778126" description="Lipoprotein" evidence="2">
    <location>
        <begin position="22"/>
        <end position="202"/>
    </location>
</feature>
<feature type="compositionally biased region" description="Low complexity" evidence="1">
    <location>
        <begin position="33"/>
        <end position="48"/>
    </location>
</feature>
<name>A0ABY2FN50_9ACTN</name>
<protein>
    <recommendedName>
        <fullName evidence="5">Lipoprotein</fullName>
    </recommendedName>
</protein>
<keyword evidence="4" id="KW-1185">Reference proteome</keyword>
<dbReference type="PROSITE" id="PS51257">
    <property type="entry name" value="PROKAR_LIPOPROTEIN"/>
    <property type="match status" value="1"/>
</dbReference>
<dbReference type="EMBL" id="SODU01000001">
    <property type="protein sequence ID" value="TDW94579.1"/>
    <property type="molecule type" value="Genomic_DNA"/>
</dbReference>
<proteinExistence type="predicted"/>
<dbReference type="Proteomes" id="UP000295060">
    <property type="component" value="Unassembled WGS sequence"/>
</dbReference>
<reference evidence="3 4" key="1">
    <citation type="submission" date="2019-03" db="EMBL/GenBank/DDBJ databases">
        <title>Genomic Encyclopedia of Type Strains, Phase III (KMG-III): the genomes of soil and plant-associated and newly described type strains.</title>
        <authorList>
            <person name="Whitman W."/>
        </authorList>
    </citation>
    <scope>NUCLEOTIDE SEQUENCE [LARGE SCALE GENOMIC DNA]</scope>
    <source>
        <strain evidence="3 4">VKMAc-2574</strain>
    </source>
</reference>
<gene>
    <name evidence="3" type="ORF">EV137_1896</name>
</gene>
<keyword evidence="2" id="KW-0732">Signal</keyword>
<sequence>MPRRPLLAAVATLSTLTLLTACNGSPEAGRPNTTPTTTSPTPTPSSTPAGPRWTPAEQTAIAAAKKQYVLARAAIDTALASPAKADQGKLASAGNGGAWMTTVLEDIATFQEYGWYESGRTKITTVHVSSVKLDLEQPEVRLINCIDSSAVVIRSQADNKPVSAGTGTKKPKKVSSSVVYAPSAADGGKRWRLVAEQELGAC</sequence>
<evidence type="ECO:0000256" key="2">
    <source>
        <dbReference type="SAM" id="SignalP"/>
    </source>
</evidence>
<feature type="region of interest" description="Disordered" evidence="1">
    <location>
        <begin position="22"/>
        <end position="53"/>
    </location>
</feature>
<dbReference type="RefSeq" id="WP_134127873.1">
    <property type="nucleotide sequence ID" value="NZ_SODU01000001.1"/>
</dbReference>
<evidence type="ECO:0000313" key="4">
    <source>
        <dbReference type="Proteomes" id="UP000295060"/>
    </source>
</evidence>
<comment type="caution">
    <text evidence="3">The sequence shown here is derived from an EMBL/GenBank/DDBJ whole genome shotgun (WGS) entry which is preliminary data.</text>
</comment>
<evidence type="ECO:0000256" key="1">
    <source>
        <dbReference type="SAM" id="MobiDB-lite"/>
    </source>
</evidence>
<evidence type="ECO:0008006" key="5">
    <source>
        <dbReference type="Google" id="ProtNLM"/>
    </source>
</evidence>
<evidence type="ECO:0000313" key="3">
    <source>
        <dbReference type="EMBL" id="TDW94579.1"/>
    </source>
</evidence>
<feature type="signal peptide" evidence="2">
    <location>
        <begin position="1"/>
        <end position="21"/>
    </location>
</feature>
<accession>A0ABY2FN50</accession>
<organism evidence="3 4">
    <name type="scientific">Kribbella pratensis</name>
    <dbReference type="NCBI Taxonomy" id="2512112"/>
    <lineage>
        <taxon>Bacteria</taxon>
        <taxon>Bacillati</taxon>
        <taxon>Actinomycetota</taxon>
        <taxon>Actinomycetes</taxon>
        <taxon>Propionibacteriales</taxon>
        <taxon>Kribbellaceae</taxon>
        <taxon>Kribbella</taxon>
    </lineage>
</organism>